<keyword evidence="11" id="KW-0539">Nucleus</keyword>
<evidence type="ECO:0000313" key="13">
    <source>
        <dbReference type="EnsemblMetazoa" id="GPAI040962-PA"/>
    </source>
</evidence>
<dbReference type="GO" id="GO:0034587">
    <property type="term" value="P:piRNA processing"/>
    <property type="evidence" value="ECO:0007669"/>
    <property type="project" value="TreeGrafter"/>
</dbReference>
<dbReference type="GO" id="GO:0007140">
    <property type="term" value="P:male meiotic nuclear division"/>
    <property type="evidence" value="ECO:0007669"/>
    <property type="project" value="TreeGrafter"/>
</dbReference>
<keyword evidence="6" id="KW-0221">Differentiation</keyword>
<organism evidence="13 14">
    <name type="scientific">Glossina pallidipes</name>
    <name type="common">Tsetse fly</name>
    <dbReference type="NCBI Taxonomy" id="7398"/>
    <lineage>
        <taxon>Eukaryota</taxon>
        <taxon>Metazoa</taxon>
        <taxon>Ecdysozoa</taxon>
        <taxon>Arthropoda</taxon>
        <taxon>Hexapoda</taxon>
        <taxon>Insecta</taxon>
        <taxon>Pterygota</taxon>
        <taxon>Neoptera</taxon>
        <taxon>Endopterygota</taxon>
        <taxon>Diptera</taxon>
        <taxon>Brachycera</taxon>
        <taxon>Muscomorpha</taxon>
        <taxon>Hippoboscoidea</taxon>
        <taxon>Glossinidae</taxon>
        <taxon>Glossina</taxon>
    </lineage>
</organism>
<dbReference type="GO" id="GO:0043565">
    <property type="term" value="F:sequence-specific DNA binding"/>
    <property type="evidence" value="ECO:0007669"/>
    <property type="project" value="TreeGrafter"/>
</dbReference>
<feature type="domain" description="Maelstrom" evidence="12">
    <location>
        <begin position="49"/>
        <end position="156"/>
    </location>
</feature>
<dbReference type="GO" id="GO:0030154">
    <property type="term" value="P:cell differentiation"/>
    <property type="evidence" value="ECO:0007669"/>
    <property type="project" value="UniProtKB-KW"/>
</dbReference>
<dbReference type="Proteomes" id="UP000092445">
    <property type="component" value="Unassembled WGS sequence"/>
</dbReference>
<evidence type="ECO:0000256" key="3">
    <source>
        <dbReference type="ARBA" id="ARBA00007057"/>
    </source>
</evidence>
<protein>
    <recommendedName>
        <fullName evidence="12">Maelstrom domain-containing protein</fullName>
    </recommendedName>
</protein>
<name>A0A1B0ACA5_GLOPL</name>
<evidence type="ECO:0000256" key="8">
    <source>
        <dbReference type="ARBA" id="ARBA00023125"/>
    </source>
</evidence>
<evidence type="ECO:0000256" key="10">
    <source>
        <dbReference type="ARBA" id="ARBA00023163"/>
    </source>
</evidence>
<dbReference type="Pfam" id="PF13017">
    <property type="entry name" value="Maelstrom"/>
    <property type="match status" value="2"/>
</dbReference>
<evidence type="ECO:0000256" key="5">
    <source>
        <dbReference type="ARBA" id="ARBA00022491"/>
    </source>
</evidence>
<evidence type="ECO:0000259" key="12">
    <source>
        <dbReference type="Pfam" id="PF13017"/>
    </source>
</evidence>
<dbReference type="InterPro" id="IPR039259">
    <property type="entry name" value="Protein_maelstrom"/>
</dbReference>
<keyword evidence="10" id="KW-0804">Transcription</keyword>
<keyword evidence="4" id="KW-0963">Cytoplasm</keyword>
<keyword evidence="9" id="KW-0943">RNA-mediated gene silencing</keyword>
<dbReference type="PANTHER" id="PTHR21358:SF4">
    <property type="entry name" value="PROTEIN MAELSTROM HOMOLOG"/>
    <property type="match status" value="1"/>
</dbReference>
<evidence type="ECO:0000256" key="11">
    <source>
        <dbReference type="ARBA" id="ARBA00023242"/>
    </source>
</evidence>
<dbReference type="GO" id="GO:0007283">
    <property type="term" value="P:spermatogenesis"/>
    <property type="evidence" value="ECO:0007669"/>
    <property type="project" value="TreeGrafter"/>
</dbReference>
<evidence type="ECO:0000256" key="9">
    <source>
        <dbReference type="ARBA" id="ARBA00023158"/>
    </source>
</evidence>
<evidence type="ECO:0000256" key="2">
    <source>
        <dbReference type="ARBA" id="ARBA00004496"/>
    </source>
</evidence>
<keyword evidence="7" id="KW-0805">Transcription regulation</keyword>
<dbReference type="GO" id="GO:0005634">
    <property type="term" value="C:nucleus"/>
    <property type="evidence" value="ECO:0007669"/>
    <property type="project" value="UniProtKB-SubCell"/>
</dbReference>
<evidence type="ECO:0000313" key="14">
    <source>
        <dbReference type="Proteomes" id="UP000092445"/>
    </source>
</evidence>
<dbReference type="GO" id="GO:0045892">
    <property type="term" value="P:negative regulation of DNA-templated transcription"/>
    <property type="evidence" value="ECO:0007669"/>
    <property type="project" value="TreeGrafter"/>
</dbReference>
<dbReference type="InterPro" id="IPR024970">
    <property type="entry name" value="Maelstrom"/>
</dbReference>
<proteinExistence type="inferred from homology"/>
<dbReference type="STRING" id="7398.A0A1B0ACA5"/>
<reference evidence="13" key="2">
    <citation type="submission" date="2020-05" db="UniProtKB">
        <authorList>
            <consortium name="EnsemblMetazoa"/>
        </authorList>
    </citation>
    <scope>IDENTIFICATION</scope>
    <source>
        <strain evidence="13">IAEA</strain>
    </source>
</reference>
<sequence length="206" mass="23853">MDRHKLELEQKEKLIKRIIEQTVRNNEKDGELEHKAHFFITVNYFTKTLKGNVYIPAEVSVCEYSLKQGVSGIFRMLINPGTNVYGHQYERRHHSKITHNLPLPPNAMGHENLGTIYNEVLEFLGATDEYPPLYTVRENIHIVVSVLDFLKSDIRAKSTCEQGELEKPKSFHITDALFERDCFEYQSGIACQFNEDKTRANIVLNL</sequence>
<evidence type="ECO:0000256" key="7">
    <source>
        <dbReference type="ARBA" id="ARBA00023015"/>
    </source>
</evidence>
<keyword evidence="5" id="KW-0678">Repressor</keyword>
<dbReference type="GO" id="GO:0043186">
    <property type="term" value="C:P granule"/>
    <property type="evidence" value="ECO:0007669"/>
    <property type="project" value="TreeGrafter"/>
</dbReference>
<dbReference type="GO" id="GO:0060964">
    <property type="term" value="P:regulation of miRNA-mediated gene silencing"/>
    <property type="evidence" value="ECO:0007669"/>
    <property type="project" value="InterPro"/>
</dbReference>
<keyword evidence="14" id="KW-1185">Reference proteome</keyword>
<accession>A0A1B0ACA5</accession>
<feature type="domain" description="Maelstrom" evidence="12">
    <location>
        <begin position="165"/>
        <end position="199"/>
    </location>
</feature>
<dbReference type="VEuPathDB" id="VectorBase:GPAI040962"/>
<reference evidence="14" key="1">
    <citation type="submission" date="2014-03" db="EMBL/GenBank/DDBJ databases">
        <authorList>
            <person name="Aksoy S."/>
            <person name="Warren W."/>
            <person name="Wilson R.K."/>
        </authorList>
    </citation>
    <scope>NUCLEOTIDE SEQUENCE [LARGE SCALE GENOMIC DNA]</scope>
    <source>
        <strain evidence="14">IAEA</strain>
    </source>
</reference>
<keyword evidence="8" id="KW-0238">DNA-binding</keyword>
<comment type="subcellular location">
    <subcellularLocation>
        <location evidence="2">Cytoplasm</location>
    </subcellularLocation>
    <subcellularLocation>
        <location evidence="1">Nucleus</location>
    </subcellularLocation>
</comment>
<evidence type="ECO:0000256" key="1">
    <source>
        <dbReference type="ARBA" id="ARBA00004123"/>
    </source>
</evidence>
<dbReference type="AlphaFoldDB" id="A0A1B0ACA5"/>
<dbReference type="PANTHER" id="PTHR21358">
    <property type="entry name" value="PROTEIN MAELSTROM HOMOLOG"/>
    <property type="match status" value="1"/>
</dbReference>
<comment type="similarity">
    <text evidence="3">Belongs to the maelstrom family.</text>
</comment>
<dbReference type="EnsemblMetazoa" id="GPAI040962-RA">
    <property type="protein sequence ID" value="GPAI040962-PA"/>
    <property type="gene ID" value="GPAI040962"/>
</dbReference>
<evidence type="ECO:0000256" key="4">
    <source>
        <dbReference type="ARBA" id="ARBA00022490"/>
    </source>
</evidence>
<evidence type="ECO:0000256" key="6">
    <source>
        <dbReference type="ARBA" id="ARBA00022782"/>
    </source>
</evidence>